<dbReference type="InterPro" id="IPR005474">
    <property type="entry name" value="Transketolase_N"/>
</dbReference>
<feature type="domain" description="Pyruvate dehydrogenase E1 component middle" evidence="10">
    <location>
        <begin position="472"/>
        <end position="679"/>
    </location>
</feature>
<dbReference type="SUPFAM" id="SSF52518">
    <property type="entry name" value="Thiamin diphosphate-binding fold (THDP-binding)"/>
    <property type="match status" value="2"/>
</dbReference>
<keyword evidence="5 8" id="KW-0786">Thiamine pyrophosphate</keyword>
<dbReference type="SUPFAM" id="SSF52922">
    <property type="entry name" value="TK C-terminal domain-like"/>
    <property type="match status" value="1"/>
</dbReference>
<evidence type="ECO:0000259" key="10">
    <source>
        <dbReference type="Pfam" id="PF17831"/>
    </source>
</evidence>
<comment type="catalytic activity">
    <reaction evidence="7 8">
        <text>N(6)-[(R)-lipoyl]-L-lysyl-[protein] + pyruvate + H(+) = N(6)-[(R)-S(8)-acetyldihydrolipoyl]-L-lysyl-[protein] + CO2</text>
        <dbReference type="Rhea" id="RHEA:19189"/>
        <dbReference type="Rhea" id="RHEA-COMP:10474"/>
        <dbReference type="Rhea" id="RHEA-COMP:10478"/>
        <dbReference type="ChEBI" id="CHEBI:15361"/>
        <dbReference type="ChEBI" id="CHEBI:15378"/>
        <dbReference type="ChEBI" id="CHEBI:16526"/>
        <dbReference type="ChEBI" id="CHEBI:83099"/>
        <dbReference type="ChEBI" id="CHEBI:83111"/>
        <dbReference type="EC" id="1.2.4.1"/>
    </reaction>
</comment>
<evidence type="ECO:0000256" key="5">
    <source>
        <dbReference type="ARBA" id="ARBA00023052"/>
    </source>
</evidence>
<dbReference type="InterPro" id="IPR009014">
    <property type="entry name" value="Transketo_C/PFOR_II"/>
</dbReference>
<dbReference type="Gene3D" id="3.40.50.970">
    <property type="match status" value="2"/>
</dbReference>
<dbReference type="Pfam" id="PF22613">
    <property type="entry name" value="Transketolase_C_1"/>
    <property type="match status" value="1"/>
</dbReference>
<evidence type="ECO:0000256" key="3">
    <source>
        <dbReference type="ARBA" id="ARBA00017172"/>
    </source>
</evidence>
<dbReference type="Pfam" id="PF17831">
    <property type="entry name" value="PDH_E1_M"/>
    <property type="match status" value="1"/>
</dbReference>
<dbReference type="InterPro" id="IPR041621">
    <property type="entry name" value="PDH_E1_M"/>
</dbReference>
<gene>
    <name evidence="12" type="primary">aceE</name>
    <name evidence="12" type="ORF">ACFYXI_20895</name>
</gene>
<dbReference type="NCBIfam" id="TIGR00759">
    <property type="entry name" value="aceE"/>
    <property type="match status" value="1"/>
</dbReference>
<evidence type="ECO:0000256" key="7">
    <source>
        <dbReference type="ARBA" id="ARBA00051231"/>
    </source>
</evidence>
<dbReference type="EC" id="1.2.4.1" evidence="2 8"/>
<organism evidence="12 13">
    <name type="scientific">Microtetraspora malaysiensis</name>
    <dbReference type="NCBI Taxonomy" id="161358"/>
    <lineage>
        <taxon>Bacteria</taxon>
        <taxon>Bacillati</taxon>
        <taxon>Actinomycetota</taxon>
        <taxon>Actinomycetes</taxon>
        <taxon>Streptosporangiales</taxon>
        <taxon>Streptosporangiaceae</taxon>
        <taxon>Microtetraspora</taxon>
    </lineage>
</organism>
<evidence type="ECO:0000256" key="8">
    <source>
        <dbReference type="PIRNR" id="PIRNR000156"/>
    </source>
</evidence>
<dbReference type="RefSeq" id="WP_387413416.1">
    <property type="nucleotide sequence ID" value="NZ_JBIASD010000013.1"/>
</dbReference>
<dbReference type="PANTHER" id="PTHR43825:SF3">
    <property type="entry name" value="PYRUVATE DEHYDROGENASE E1 COMPONENT"/>
    <property type="match status" value="1"/>
</dbReference>
<keyword evidence="13" id="KW-1185">Reference proteome</keyword>
<evidence type="ECO:0000256" key="1">
    <source>
        <dbReference type="ARBA" id="ARBA00001964"/>
    </source>
</evidence>
<evidence type="ECO:0000259" key="9">
    <source>
        <dbReference type="Pfam" id="PF00456"/>
    </source>
</evidence>
<comment type="function">
    <text evidence="8">Component of the pyruvate dehydrogenase (PDH) complex, that catalyzes the overall conversion of pyruvate to acetyl-CoA and CO(2).</text>
</comment>
<reference evidence="12 13" key="1">
    <citation type="submission" date="2024-10" db="EMBL/GenBank/DDBJ databases">
        <title>The Natural Products Discovery Center: Release of the First 8490 Sequenced Strains for Exploring Actinobacteria Biosynthetic Diversity.</title>
        <authorList>
            <person name="Kalkreuter E."/>
            <person name="Kautsar S.A."/>
            <person name="Yang D."/>
            <person name="Bader C.D."/>
            <person name="Teijaro C.N."/>
            <person name="Fluegel L."/>
            <person name="Davis C.M."/>
            <person name="Simpson J.R."/>
            <person name="Lauterbach L."/>
            <person name="Steele A.D."/>
            <person name="Gui C."/>
            <person name="Meng S."/>
            <person name="Li G."/>
            <person name="Viehrig K."/>
            <person name="Ye F."/>
            <person name="Su P."/>
            <person name="Kiefer A.F."/>
            <person name="Nichols A."/>
            <person name="Cepeda A.J."/>
            <person name="Yan W."/>
            <person name="Fan B."/>
            <person name="Jiang Y."/>
            <person name="Adhikari A."/>
            <person name="Zheng C.-J."/>
            <person name="Schuster L."/>
            <person name="Cowan T.M."/>
            <person name="Smanski M.J."/>
            <person name="Chevrette M.G."/>
            <person name="De Carvalho L.P.S."/>
            <person name="Shen B."/>
        </authorList>
    </citation>
    <scope>NUCLEOTIDE SEQUENCE [LARGE SCALE GENOMIC DNA]</scope>
    <source>
        <strain evidence="12 13">NPDC002173</strain>
    </source>
</reference>
<accession>A0ABW6SST8</accession>
<keyword evidence="6 8" id="KW-0670">Pyruvate</keyword>
<sequence>MTLWDQIPDADPEETAEWRESLEALVREAGPDRARYLMGRLLDTIGAPTVPYLNTVPTAEEPAYPGDLAIEERIAAYDRWNAAAMVTRGSKLGLGGHISTYASAAWLYEVGFNHFFHGTEDQVYFQGHASPGIYARAFLEGRLTEAQLDRFRREAGGGGLPSYPHPRAMPDFWQFPTVSMGLGPLNAIYQARFNRYLAARGIKDTSGGHVWAFLGDGEMDEPEATAALTLAAREKLDNLTFVINCNLQRLDGPVRGNTRVVRELENVFRGAGWNVVKALWGTEWDGLLSRDVGGLLAARLGEVPDGQFQTFAASDGAYIREHLFRGLEHLAAPYGDQELERLVGGSRAGHEPRKVYAAYRAALDHHDGPTVILVQTVKGWTLGSGFESRNANHQMKKLTQDEFRAMRDRLDLPVPDSALDGDLPPYLQPGPEERRYLAERRNALGGPTPRRATVSAPLPPAPDRPFEALAKGGATVATTMAFVRLVKDLMRVPETGARWVPIVPDEARTFGMESLFPTAGIYSPLGQRYDAVDRELLLSYKESATGQILNEGITEAGCMASFTAAATSYATHGEPVIPFYIFYSMFGWQRTADQMWALADQMGRGFLIGATAGRTTMTGEGLQHADGHSQLLASANPACLSYDPAFAYEVGAIVRDGLRRMYGEAAEDVFYYLTVYNEPLPQPAMPEGVEEGIVRGIYRYSSGGGQAQILASGTAMHWALEAQRLLADDWGVGADVWSVTSWSELRREAMAAEHERVPYVTAALGGADGPVVAVSDWMRAVPDQIRPWVEQEWVSLGTDGFGLSDTREAARRHFGVDARAITVAVLRALKPELAEEAAQRYASA</sequence>
<proteinExistence type="predicted"/>
<dbReference type="InterPro" id="IPR029061">
    <property type="entry name" value="THDP-binding"/>
</dbReference>
<evidence type="ECO:0000256" key="2">
    <source>
        <dbReference type="ARBA" id="ARBA00012281"/>
    </source>
</evidence>
<dbReference type="InterPro" id="IPR055152">
    <property type="entry name" value="Transketolase-like_C_2"/>
</dbReference>
<dbReference type="PANTHER" id="PTHR43825">
    <property type="entry name" value="PYRUVATE DEHYDROGENASE E1 COMPONENT"/>
    <property type="match status" value="1"/>
</dbReference>
<dbReference type="InterPro" id="IPR051157">
    <property type="entry name" value="PDH/Transketolase"/>
</dbReference>
<feature type="domain" description="Transketolase N-terminal" evidence="9">
    <location>
        <begin position="123"/>
        <end position="279"/>
    </location>
</feature>
<dbReference type="GO" id="GO:0004739">
    <property type="term" value="F:pyruvate dehydrogenase (acetyl-transferring) activity"/>
    <property type="evidence" value="ECO:0007669"/>
    <property type="project" value="UniProtKB-EC"/>
</dbReference>
<evidence type="ECO:0000256" key="4">
    <source>
        <dbReference type="ARBA" id="ARBA00023002"/>
    </source>
</evidence>
<evidence type="ECO:0000256" key="6">
    <source>
        <dbReference type="ARBA" id="ARBA00023317"/>
    </source>
</evidence>
<dbReference type="InterPro" id="IPR035807">
    <property type="entry name" value="PDC_E1_N"/>
</dbReference>
<dbReference type="PIRSF" id="PIRSF000156">
    <property type="entry name" value="Pyruvate_dh_E1"/>
    <property type="match status" value="1"/>
</dbReference>
<dbReference type="EMBL" id="JBIASD010000013">
    <property type="protein sequence ID" value="MFF3668045.1"/>
    <property type="molecule type" value="Genomic_DNA"/>
</dbReference>
<dbReference type="InterPro" id="IPR004660">
    <property type="entry name" value="PDH_E1"/>
</dbReference>
<keyword evidence="4 8" id="KW-0560">Oxidoreductase</keyword>
<dbReference type="CDD" id="cd02017">
    <property type="entry name" value="TPP_E1_EcPDC_like"/>
    <property type="match status" value="1"/>
</dbReference>
<evidence type="ECO:0000313" key="13">
    <source>
        <dbReference type="Proteomes" id="UP001602013"/>
    </source>
</evidence>
<protein>
    <recommendedName>
        <fullName evidence="3 8">Pyruvate dehydrogenase E1 component</fullName>
        <ecNumber evidence="2 8">1.2.4.1</ecNumber>
    </recommendedName>
</protein>
<dbReference type="Proteomes" id="UP001602013">
    <property type="component" value="Unassembled WGS sequence"/>
</dbReference>
<name>A0ABW6SST8_9ACTN</name>
<comment type="cofactor">
    <cofactor evidence="1 8">
        <name>thiamine diphosphate</name>
        <dbReference type="ChEBI" id="CHEBI:58937"/>
    </cofactor>
</comment>
<evidence type="ECO:0000313" key="12">
    <source>
        <dbReference type="EMBL" id="MFF3668045.1"/>
    </source>
</evidence>
<feature type="domain" description="Transketolase-like C-terminal" evidence="11">
    <location>
        <begin position="698"/>
        <end position="817"/>
    </location>
</feature>
<evidence type="ECO:0000259" key="11">
    <source>
        <dbReference type="Pfam" id="PF22613"/>
    </source>
</evidence>
<dbReference type="Gene3D" id="3.40.50.920">
    <property type="match status" value="1"/>
</dbReference>
<comment type="caution">
    <text evidence="12">The sequence shown here is derived from an EMBL/GenBank/DDBJ whole genome shotgun (WGS) entry which is preliminary data.</text>
</comment>
<dbReference type="Pfam" id="PF00456">
    <property type="entry name" value="Transketolase_N"/>
    <property type="match status" value="1"/>
</dbReference>